<evidence type="ECO:0000313" key="2">
    <source>
        <dbReference type="EMBL" id="MBT2134117.1"/>
    </source>
</evidence>
<evidence type="ECO:0000313" key="3">
    <source>
        <dbReference type="Proteomes" id="UP000811255"/>
    </source>
</evidence>
<organism evidence="2 3">
    <name type="scientific">Croceibacterium selenioxidans</name>
    <dbReference type="NCBI Taxonomy" id="2838833"/>
    <lineage>
        <taxon>Bacteria</taxon>
        <taxon>Pseudomonadati</taxon>
        <taxon>Pseudomonadota</taxon>
        <taxon>Alphaproteobacteria</taxon>
        <taxon>Sphingomonadales</taxon>
        <taxon>Erythrobacteraceae</taxon>
        <taxon>Croceibacterium</taxon>
    </lineage>
</organism>
<keyword evidence="1" id="KW-0732">Signal</keyword>
<feature type="signal peptide" evidence="1">
    <location>
        <begin position="1"/>
        <end position="23"/>
    </location>
</feature>
<dbReference type="RefSeq" id="WP_214535467.1">
    <property type="nucleotide sequence ID" value="NZ_JAHFVK010000001.1"/>
</dbReference>
<dbReference type="EMBL" id="JAHFVK010000001">
    <property type="protein sequence ID" value="MBT2134117.1"/>
    <property type="molecule type" value="Genomic_DNA"/>
</dbReference>
<feature type="chain" id="PRO_5046071907" description="TonB C-terminal domain-containing protein" evidence="1">
    <location>
        <begin position="24"/>
        <end position="294"/>
    </location>
</feature>
<evidence type="ECO:0000256" key="1">
    <source>
        <dbReference type="SAM" id="SignalP"/>
    </source>
</evidence>
<accession>A0ABS5W2Z4</accession>
<comment type="caution">
    <text evidence="2">The sequence shown here is derived from an EMBL/GenBank/DDBJ whole genome shotgun (WGS) entry which is preliminary data.</text>
</comment>
<evidence type="ECO:0008006" key="4">
    <source>
        <dbReference type="Google" id="ProtNLM"/>
    </source>
</evidence>
<keyword evidence="3" id="KW-1185">Reference proteome</keyword>
<name>A0ABS5W2Z4_9SPHN</name>
<gene>
    <name evidence="2" type="ORF">KK137_07205</name>
</gene>
<dbReference type="Proteomes" id="UP000811255">
    <property type="component" value="Unassembled WGS sequence"/>
</dbReference>
<proteinExistence type="predicted"/>
<protein>
    <recommendedName>
        <fullName evidence="4">TonB C-terminal domain-containing protein</fullName>
    </recommendedName>
</protein>
<reference evidence="2 3" key="1">
    <citation type="submission" date="2021-05" db="EMBL/GenBank/DDBJ databases">
        <title>Croceibacterium sp. LX-88 genome sequence.</title>
        <authorList>
            <person name="Luo X."/>
        </authorList>
    </citation>
    <scope>NUCLEOTIDE SEQUENCE [LARGE SCALE GENOMIC DNA]</scope>
    <source>
        <strain evidence="2 3">LX-88</strain>
    </source>
</reference>
<sequence>MARQIARASAGLLVLTLASVANAEVEVETLDPSSRWIMDYADDSCALRRSFGDPTRSMWLELRQFAPGDEFLVTLGSSLLTSQKRVPKSRFGPNGPLRVQHLAAYGDYGSDRRALSFPDSLRELLAGDTREPLPDWSSEDRAAREGAVTDLYVEDGSDHGFLLKTGELTKPMEAMRACLADLLSSWGIDPHVDASLSQRALPKDMMGWSRPIQSRFPAGLLAVGRNSRVTFRLIIDTEGKPESCRVMRPVVDERYEGDICGILMARAQYEPVKDASGRPVRSYHLLTVAYQVLG</sequence>